<evidence type="ECO:0000313" key="2">
    <source>
        <dbReference type="EMBL" id="VAW31725.1"/>
    </source>
</evidence>
<dbReference type="SUPFAM" id="SSF52768">
    <property type="entry name" value="Arginase/deacetylase"/>
    <property type="match status" value="1"/>
</dbReference>
<dbReference type="EMBL" id="UOEU01000277">
    <property type="protein sequence ID" value="VAW31725.1"/>
    <property type="molecule type" value="Genomic_DNA"/>
</dbReference>
<dbReference type="PRINTS" id="PR01270">
    <property type="entry name" value="HDASUPER"/>
</dbReference>
<dbReference type="InterPro" id="IPR023696">
    <property type="entry name" value="Ureohydrolase_dom_sf"/>
</dbReference>
<gene>
    <name evidence="2" type="ORF">MNBD_CHLOROFLEXI01-2091</name>
</gene>
<dbReference type="Gene3D" id="3.40.800.20">
    <property type="entry name" value="Histone deacetylase domain"/>
    <property type="match status" value="1"/>
</dbReference>
<reference evidence="2" key="1">
    <citation type="submission" date="2018-06" db="EMBL/GenBank/DDBJ databases">
        <authorList>
            <person name="Zhirakovskaya E."/>
        </authorList>
    </citation>
    <scope>NUCLEOTIDE SEQUENCE</scope>
</reference>
<sequence>MSFFFMLNYRYNLKMETVVVYAPALDHTKLNHPEGRYRLEDLWRSLDEHGVLAELTAVSPQQATVAQLNQVHSLNLINHIQRVSQNGGGLLDGGDTYATPLSYDLARLAAGSAITAVDQIMTGQAKNGFALIRPPGHHAERERISGFCLFNNVAAAARQAQVVHGAKRVLIFDFDVHHGNGTQDIFYDDDSVMFISTHLFIPRMFYPGTGNQQELGNSLGHGFTLNVPLLPNVGDVGYGRILTELIRPKAKAFQPDLILVSAGYDAHWQDPLAMAGLSLTGYAQISRALVTLADELTNGRILFVLEGGYQPEALTYGILNTFYALIGQDKILDPLGLTPHSEQDISHLLHQLKQRHLIY</sequence>
<dbReference type="PANTHER" id="PTHR10625">
    <property type="entry name" value="HISTONE DEACETYLASE HDAC1-RELATED"/>
    <property type="match status" value="1"/>
</dbReference>
<protein>
    <submittedName>
        <fullName evidence="2">Histone deacetylase family protein</fullName>
    </submittedName>
</protein>
<dbReference type="GO" id="GO:0004407">
    <property type="term" value="F:histone deacetylase activity"/>
    <property type="evidence" value="ECO:0007669"/>
    <property type="project" value="TreeGrafter"/>
</dbReference>
<name>A0A3B0UL10_9ZZZZ</name>
<dbReference type="GO" id="GO:0040029">
    <property type="term" value="P:epigenetic regulation of gene expression"/>
    <property type="evidence" value="ECO:0007669"/>
    <property type="project" value="TreeGrafter"/>
</dbReference>
<dbReference type="InterPro" id="IPR023801">
    <property type="entry name" value="His_deacetylse_dom"/>
</dbReference>
<organism evidence="2">
    <name type="scientific">hydrothermal vent metagenome</name>
    <dbReference type="NCBI Taxonomy" id="652676"/>
    <lineage>
        <taxon>unclassified sequences</taxon>
        <taxon>metagenomes</taxon>
        <taxon>ecological metagenomes</taxon>
    </lineage>
</organism>
<feature type="domain" description="Histone deacetylase" evidence="1">
    <location>
        <begin position="32"/>
        <end position="321"/>
    </location>
</feature>
<evidence type="ECO:0000259" key="1">
    <source>
        <dbReference type="Pfam" id="PF00850"/>
    </source>
</evidence>
<accession>A0A3B0UL10</accession>
<dbReference type="AlphaFoldDB" id="A0A3B0UL10"/>
<dbReference type="Pfam" id="PF00850">
    <property type="entry name" value="Hist_deacetyl"/>
    <property type="match status" value="1"/>
</dbReference>
<dbReference type="InterPro" id="IPR000286">
    <property type="entry name" value="HDACs"/>
</dbReference>
<dbReference type="PANTHER" id="PTHR10625:SF10">
    <property type="entry name" value="HISTONE DEACETYLASE HDAC1"/>
    <property type="match status" value="1"/>
</dbReference>
<dbReference type="InterPro" id="IPR037138">
    <property type="entry name" value="His_deacetylse_dom_sf"/>
</dbReference>
<proteinExistence type="predicted"/>
<dbReference type="CDD" id="cd09992">
    <property type="entry name" value="HDAC_classII"/>
    <property type="match status" value="1"/>
</dbReference>